<evidence type="ECO:0000256" key="2">
    <source>
        <dbReference type="PROSITE-ProRule" id="PRU01248"/>
    </source>
</evidence>
<dbReference type="Gene3D" id="1.10.150.130">
    <property type="match status" value="1"/>
</dbReference>
<dbReference type="Proteomes" id="UP000284822">
    <property type="component" value="Unassembled WGS sequence"/>
</dbReference>
<proteinExistence type="predicted"/>
<dbReference type="SUPFAM" id="SSF56349">
    <property type="entry name" value="DNA breaking-rejoining enzymes"/>
    <property type="match status" value="1"/>
</dbReference>
<name>A0A3R6YQF0_9LACO</name>
<organism evidence="4 5">
    <name type="scientific">Bombilactobacillus bombi</name>
    <dbReference type="NCBI Taxonomy" id="1303590"/>
    <lineage>
        <taxon>Bacteria</taxon>
        <taxon>Bacillati</taxon>
        <taxon>Bacillota</taxon>
        <taxon>Bacilli</taxon>
        <taxon>Lactobacillales</taxon>
        <taxon>Lactobacillaceae</taxon>
        <taxon>Bombilactobacillus</taxon>
    </lineage>
</organism>
<dbReference type="InterPro" id="IPR010998">
    <property type="entry name" value="Integrase_recombinase_N"/>
</dbReference>
<accession>A0A3R6YQF0</accession>
<dbReference type="Pfam" id="PF14659">
    <property type="entry name" value="Phage_int_SAM_3"/>
    <property type="match status" value="1"/>
</dbReference>
<evidence type="ECO:0000313" key="5">
    <source>
        <dbReference type="Proteomes" id="UP000284822"/>
    </source>
</evidence>
<dbReference type="InterPro" id="IPR044068">
    <property type="entry name" value="CB"/>
</dbReference>
<dbReference type="InterPro" id="IPR011010">
    <property type="entry name" value="DNA_brk_join_enz"/>
</dbReference>
<dbReference type="InterPro" id="IPR004107">
    <property type="entry name" value="Integrase_SAM-like_N"/>
</dbReference>
<evidence type="ECO:0000256" key="1">
    <source>
        <dbReference type="ARBA" id="ARBA00023125"/>
    </source>
</evidence>
<comment type="caution">
    <text evidence="4">The sequence shown here is derived from an EMBL/GenBank/DDBJ whole genome shotgun (WGS) entry which is preliminary data.</text>
</comment>
<gene>
    <name evidence="4" type="ORF">DS832_01925</name>
</gene>
<dbReference type="GO" id="GO:0015074">
    <property type="term" value="P:DNA integration"/>
    <property type="evidence" value="ECO:0007669"/>
    <property type="project" value="InterPro"/>
</dbReference>
<reference evidence="4 5" key="1">
    <citation type="submission" date="2018-07" db="EMBL/GenBank/DDBJ databases">
        <title>Genome sequences of six Lactobacillus spp. isolated from bumble bee guts.</title>
        <authorList>
            <person name="Motta E.V.S."/>
            <person name="Moran N.A."/>
        </authorList>
    </citation>
    <scope>NUCLEOTIDE SEQUENCE [LARGE SCALE GENOMIC DNA]</scope>
    <source>
        <strain evidence="4 5">LV-8.1</strain>
    </source>
</reference>
<sequence length="67" mass="8042">MAESQKNTTNLSKKETITFYEYFSDWIKTYKTGRFTRNTELRYVQTAKLIHDFFGNSLLKDVTRSDY</sequence>
<dbReference type="AlphaFoldDB" id="A0A3R6YQF0"/>
<evidence type="ECO:0000313" key="4">
    <source>
        <dbReference type="EMBL" id="RHW48429.1"/>
    </source>
</evidence>
<dbReference type="PROSITE" id="PS51900">
    <property type="entry name" value="CB"/>
    <property type="match status" value="1"/>
</dbReference>
<dbReference type="GO" id="GO:0003677">
    <property type="term" value="F:DNA binding"/>
    <property type="evidence" value="ECO:0007669"/>
    <property type="project" value="UniProtKB-UniRule"/>
</dbReference>
<keyword evidence="1 2" id="KW-0238">DNA-binding</keyword>
<evidence type="ECO:0000259" key="3">
    <source>
        <dbReference type="PROSITE" id="PS51900"/>
    </source>
</evidence>
<protein>
    <recommendedName>
        <fullName evidence="3">Core-binding (CB) domain-containing protein</fullName>
    </recommendedName>
</protein>
<dbReference type="EMBL" id="QOCS01000005">
    <property type="protein sequence ID" value="RHW48429.1"/>
    <property type="molecule type" value="Genomic_DNA"/>
</dbReference>
<feature type="domain" description="Core-binding (CB)" evidence="3">
    <location>
        <begin position="17"/>
        <end position="67"/>
    </location>
</feature>